<dbReference type="AlphaFoldDB" id="A0A6P2CX65"/>
<dbReference type="KEGG" id="gms:SOIL9_60220"/>
<dbReference type="SUPFAM" id="SSF56747">
    <property type="entry name" value="Prim-pol domain"/>
    <property type="match status" value="1"/>
</dbReference>
<evidence type="ECO:0000313" key="2">
    <source>
        <dbReference type="Proteomes" id="UP000464178"/>
    </source>
</evidence>
<accession>A0A6P2CX65</accession>
<keyword evidence="2" id="KW-1185">Reference proteome</keyword>
<reference evidence="1 2" key="1">
    <citation type="submission" date="2019-05" db="EMBL/GenBank/DDBJ databases">
        <authorList>
            <consortium name="Science for Life Laboratories"/>
        </authorList>
    </citation>
    <scope>NUCLEOTIDE SEQUENCE [LARGE SCALE GENOMIC DNA]</scope>
    <source>
        <strain evidence="1">Soil9</strain>
    </source>
</reference>
<gene>
    <name evidence="1" type="ORF">SOIL9_60220</name>
</gene>
<organism evidence="1 2">
    <name type="scientific">Gemmata massiliana</name>
    <dbReference type="NCBI Taxonomy" id="1210884"/>
    <lineage>
        <taxon>Bacteria</taxon>
        <taxon>Pseudomonadati</taxon>
        <taxon>Planctomycetota</taxon>
        <taxon>Planctomycetia</taxon>
        <taxon>Gemmatales</taxon>
        <taxon>Gemmataceae</taxon>
        <taxon>Gemmata</taxon>
    </lineage>
</organism>
<evidence type="ECO:0000313" key="1">
    <source>
        <dbReference type="EMBL" id="VTR91692.1"/>
    </source>
</evidence>
<sequence length="346" mass="37414">MTTFAELRSTEFAFGANCIPPARLVGGFVDGAPNATRHVVSAEALFRAYHECDEVNIEREAFGTVYQYPAAEYGAHVRRAGSPKGYDGPAACCRLVWDIDRPDLGAALADARKLVTYLLDRYKAHAENGLGIYFSGAKGFHVTLVALPGFHPLVHVPALVKLLCLTIARKAGATIDSAVYDRQRLFRLPNTRHPRTGLHKRFLEPEELFRLNADRVRELARNPAGYGVPVVCEDSETLADDWCDAEAQIIRAAPIGVSGVARREAPSSAPTVPKFVRDFIGFGDITDTGRAVTLFRCAAVLSESGTPPAVVRGLLEEPALKSGLDPREVEKQLAAGIGHGGKGRVT</sequence>
<dbReference type="RefSeq" id="WP_162666653.1">
    <property type="nucleotide sequence ID" value="NZ_LR593886.1"/>
</dbReference>
<protein>
    <submittedName>
        <fullName evidence="1">DNA primase, small subunit</fullName>
    </submittedName>
</protein>
<dbReference type="Proteomes" id="UP000464178">
    <property type="component" value="Chromosome"/>
</dbReference>
<name>A0A6P2CX65_9BACT</name>
<dbReference type="Gene3D" id="3.90.920.10">
    <property type="entry name" value="DNA primase, PRIM domain"/>
    <property type="match status" value="1"/>
</dbReference>
<proteinExistence type="predicted"/>
<dbReference type="EMBL" id="LR593886">
    <property type="protein sequence ID" value="VTR91692.1"/>
    <property type="molecule type" value="Genomic_DNA"/>
</dbReference>